<dbReference type="PANTHER" id="PTHR22936">
    <property type="entry name" value="RHOMBOID-RELATED"/>
    <property type="match status" value="1"/>
</dbReference>
<keyword evidence="3 8" id="KW-0812">Transmembrane</keyword>
<dbReference type="InterPro" id="IPR035952">
    <property type="entry name" value="Rhomboid-like_sf"/>
</dbReference>
<sequence>MQNTPRWVRRLDGTPFITYALLAITIIVFALETLAGGSESVTVLIRFGARYNTAIWMGEWWRFITPIFLHIGLTHILMNGLTLYFLGVLCEQVFGHWRFLTIYLVSGIAGNVASFVFNPDVVSAGASTALFGLMGAFLLLGDTFRHQPQVGAVARQFAVFAAINLIFNLFSSSVDIYGHIGGSIGGFLIAGLLGAPNIGEMPRWRQVISGVFLIGVLGFLLHFGYTQALL</sequence>
<keyword evidence="7 8" id="KW-0472">Membrane</keyword>
<evidence type="ECO:0000313" key="10">
    <source>
        <dbReference type="EMBL" id="MFD1429899.1"/>
    </source>
</evidence>
<keyword evidence="6 8" id="KW-1133">Transmembrane helix</keyword>
<evidence type="ECO:0000313" key="11">
    <source>
        <dbReference type="Proteomes" id="UP001597196"/>
    </source>
</evidence>
<dbReference type="EMBL" id="JBHTOC010000008">
    <property type="protein sequence ID" value="MFD1429899.1"/>
    <property type="molecule type" value="Genomic_DNA"/>
</dbReference>
<dbReference type="SUPFAM" id="SSF144091">
    <property type="entry name" value="Rhomboid-like"/>
    <property type="match status" value="1"/>
</dbReference>
<reference evidence="11" key="1">
    <citation type="journal article" date="2019" name="Int. J. Syst. Evol. Microbiol.">
        <title>The Global Catalogue of Microorganisms (GCM) 10K type strain sequencing project: providing services to taxonomists for standard genome sequencing and annotation.</title>
        <authorList>
            <consortium name="The Broad Institute Genomics Platform"/>
            <consortium name="The Broad Institute Genome Sequencing Center for Infectious Disease"/>
            <person name="Wu L."/>
            <person name="Ma J."/>
        </authorList>
    </citation>
    <scope>NUCLEOTIDE SEQUENCE [LARGE SCALE GENOMIC DNA]</scope>
    <source>
        <strain evidence="11">CCM 8980</strain>
    </source>
</reference>
<keyword evidence="4 10" id="KW-0378">Hydrolase</keyword>
<keyword evidence="11" id="KW-1185">Reference proteome</keyword>
<evidence type="ECO:0000256" key="6">
    <source>
        <dbReference type="ARBA" id="ARBA00022989"/>
    </source>
</evidence>
<evidence type="ECO:0000256" key="8">
    <source>
        <dbReference type="SAM" id="Phobius"/>
    </source>
</evidence>
<dbReference type="Gene3D" id="1.20.1540.10">
    <property type="entry name" value="Rhomboid-like"/>
    <property type="match status" value="1"/>
</dbReference>
<dbReference type="GO" id="GO:0006508">
    <property type="term" value="P:proteolysis"/>
    <property type="evidence" value="ECO:0007669"/>
    <property type="project" value="UniProtKB-KW"/>
</dbReference>
<evidence type="ECO:0000256" key="1">
    <source>
        <dbReference type="ARBA" id="ARBA00004141"/>
    </source>
</evidence>
<organism evidence="10 11">
    <name type="scientific">Lacticaseibacillus mingshuiensis</name>
    <dbReference type="NCBI Taxonomy" id="2799574"/>
    <lineage>
        <taxon>Bacteria</taxon>
        <taxon>Bacillati</taxon>
        <taxon>Bacillota</taxon>
        <taxon>Bacilli</taxon>
        <taxon>Lactobacillales</taxon>
        <taxon>Lactobacillaceae</taxon>
        <taxon>Lacticaseibacillus</taxon>
    </lineage>
</organism>
<dbReference type="PANTHER" id="PTHR22936:SF69">
    <property type="entry name" value="RHOMBOID-LIKE PROTEIN"/>
    <property type="match status" value="1"/>
</dbReference>
<comment type="caution">
    <text evidence="10">The sequence shown here is derived from an EMBL/GenBank/DDBJ whole genome shotgun (WGS) entry which is preliminary data.</text>
</comment>
<feature type="transmembrane region" description="Helical" evidence="8">
    <location>
        <begin position="152"/>
        <end position="170"/>
    </location>
</feature>
<keyword evidence="2 10" id="KW-0645">Protease</keyword>
<comment type="subcellular location">
    <subcellularLocation>
        <location evidence="1">Membrane</location>
        <topology evidence="1">Multi-pass membrane protein</topology>
    </subcellularLocation>
</comment>
<dbReference type="EC" id="3.4.21.-" evidence="10"/>
<gene>
    <name evidence="10" type="ORF">ACFQ4P_06520</name>
</gene>
<feature type="transmembrane region" description="Helical" evidence="8">
    <location>
        <begin position="67"/>
        <end position="87"/>
    </location>
</feature>
<protein>
    <submittedName>
        <fullName evidence="10">Rhomboid family intramembrane serine protease</fullName>
        <ecNumber evidence="10">3.4.21.-</ecNumber>
    </submittedName>
</protein>
<name>A0ABW4CGG8_9LACO</name>
<dbReference type="GO" id="GO:0008233">
    <property type="term" value="F:peptidase activity"/>
    <property type="evidence" value="ECO:0007669"/>
    <property type="project" value="UniProtKB-KW"/>
</dbReference>
<dbReference type="InterPro" id="IPR022764">
    <property type="entry name" value="Peptidase_S54_rhomboid_dom"/>
</dbReference>
<evidence type="ECO:0000256" key="2">
    <source>
        <dbReference type="ARBA" id="ARBA00022670"/>
    </source>
</evidence>
<keyword evidence="5" id="KW-0720">Serine protease</keyword>
<evidence type="ECO:0000256" key="3">
    <source>
        <dbReference type="ARBA" id="ARBA00022692"/>
    </source>
</evidence>
<feature type="transmembrane region" description="Helical" evidence="8">
    <location>
        <begin position="123"/>
        <end position="140"/>
    </location>
</feature>
<evidence type="ECO:0000256" key="7">
    <source>
        <dbReference type="ARBA" id="ARBA00023136"/>
    </source>
</evidence>
<feature type="transmembrane region" description="Helical" evidence="8">
    <location>
        <begin position="207"/>
        <end position="225"/>
    </location>
</feature>
<dbReference type="Proteomes" id="UP001597196">
    <property type="component" value="Unassembled WGS sequence"/>
</dbReference>
<feature type="transmembrane region" description="Helical" evidence="8">
    <location>
        <begin position="176"/>
        <end position="195"/>
    </location>
</feature>
<dbReference type="RefSeq" id="WP_203636938.1">
    <property type="nucleotide sequence ID" value="NZ_BOLS01000002.1"/>
</dbReference>
<evidence type="ECO:0000256" key="5">
    <source>
        <dbReference type="ARBA" id="ARBA00022825"/>
    </source>
</evidence>
<feature type="domain" description="Peptidase S54 rhomboid" evidence="9">
    <location>
        <begin position="58"/>
        <end position="193"/>
    </location>
</feature>
<feature type="transmembrane region" description="Helical" evidence="8">
    <location>
        <begin position="16"/>
        <end position="35"/>
    </location>
</feature>
<dbReference type="InterPro" id="IPR002610">
    <property type="entry name" value="Peptidase_S54_rhomboid-like"/>
</dbReference>
<proteinExistence type="predicted"/>
<feature type="transmembrane region" description="Helical" evidence="8">
    <location>
        <begin position="99"/>
        <end position="117"/>
    </location>
</feature>
<evidence type="ECO:0000259" key="9">
    <source>
        <dbReference type="Pfam" id="PF01694"/>
    </source>
</evidence>
<dbReference type="Pfam" id="PF01694">
    <property type="entry name" value="Rhomboid"/>
    <property type="match status" value="1"/>
</dbReference>
<evidence type="ECO:0000256" key="4">
    <source>
        <dbReference type="ARBA" id="ARBA00022801"/>
    </source>
</evidence>
<accession>A0ABW4CGG8</accession>